<feature type="compositionally biased region" description="Polar residues" evidence="2">
    <location>
        <begin position="386"/>
        <end position="401"/>
    </location>
</feature>
<accession>A0ABI7ZVC0</accession>
<feature type="compositionally biased region" description="Polar residues" evidence="2">
    <location>
        <begin position="554"/>
        <end position="567"/>
    </location>
</feature>
<dbReference type="PROSITE" id="PS50096">
    <property type="entry name" value="IQ"/>
    <property type="match status" value="1"/>
</dbReference>
<feature type="region of interest" description="Disordered" evidence="2">
    <location>
        <begin position="274"/>
        <end position="478"/>
    </location>
</feature>
<keyword evidence="1" id="KW-0175">Coiled coil</keyword>
<feature type="compositionally biased region" description="Basic and acidic residues" evidence="2">
    <location>
        <begin position="1188"/>
        <end position="1206"/>
    </location>
</feature>
<gene>
    <name evidence="3" type="primary">SHROOM2</name>
</gene>
<feature type="region of interest" description="Disordered" evidence="2">
    <location>
        <begin position="1116"/>
        <end position="1139"/>
    </location>
</feature>
<feature type="compositionally biased region" description="Low complexity" evidence="2">
    <location>
        <begin position="142"/>
        <end position="153"/>
    </location>
</feature>
<dbReference type="Proteomes" id="UP000823872">
    <property type="component" value="Chromosome E1"/>
</dbReference>
<feature type="region of interest" description="Disordered" evidence="2">
    <location>
        <begin position="1158"/>
        <end position="1206"/>
    </location>
</feature>
<proteinExistence type="predicted"/>
<feature type="coiled-coil region" evidence="1">
    <location>
        <begin position="1213"/>
        <end position="1429"/>
    </location>
</feature>
<feature type="compositionally biased region" description="Basic and acidic residues" evidence="2">
    <location>
        <begin position="673"/>
        <end position="690"/>
    </location>
</feature>
<evidence type="ECO:0008006" key="5">
    <source>
        <dbReference type="Google" id="ProtNLM"/>
    </source>
</evidence>
<reference evidence="3" key="2">
    <citation type="submission" date="2025-08" db="UniProtKB">
        <authorList>
            <consortium name="Ensembl"/>
        </authorList>
    </citation>
    <scope>IDENTIFICATION</scope>
    <source>
        <strain evidence="3">breed Abyssinian</strain>
    </source>
</reference>
<dbReference type="InterPro" id="IPR030465">
    <property type="entry name" value="CEP131"/>
</dbReference>
<dbReference type="Ensembl" id="ENSFCTT00005071722.1">
    <property type="protein sequence ID" value="ENSFCTP00005050868.1"/>
    <property type="gene ID" value="ENSFCTG00005025079.1"/>
</dbReference>
<evidence type="ECO:0000313" key="3">
    <source>
        <dbReference type="Ensembl" id="ENSFCTP00005050868.1"/>
    </source>
</evidence>
<feature type="compositionally biased region" description="Basic and acidic residues" evidence="2">
    <location>
        <begin position="1168"/>
        <end position="1179"/>
    </location>
</feature>
<feature type="region of interest" description="Disordered" evidence="2">
    <location>
        <begin position="39"/>
        <end position="240"/>
    </location>
</feature>
<feature type="region of interest" description="Disordered" evidence="2">
    <location>
        <begin position="896"/>
        <end position="921"/>
    </location>
</feature>
<reference evidence="3 4" key="1">
    <citation type="submission" date="2021-02" db="EMBL/GenBank/DDBJ databases">
        <title>Safari Cat Assemblies.</title>
        <authorList>
            <person name="Bredemeyer K.R."/>
            <person name="Murphy W.J."/>
        </authorList>
    </citation>
    <scope>NUCLEOTIDE SEQUENCE [LARGE SCALE GENOMIC DNA]</scope>
</reference>
<evidence type="ECO:0000313" key="4">
    <source>
        <dbReference type="Proteomes" id="UP000823872"/>
    </source>
</evidence>
<name>A0ABI7ZVC0_FELCA</name>
<feature type="compositionally biased region" description="Pro residues" evidence="2">
    <location>
        <begin position="154"/>
        <end position="174"/>
    </location>
</feature>
<reference evidence="3" key="3">
    <citation type="submission" date="2025-09" db="UniProtKB">
        <authorList>
            <consortium name="Ensembl"/>
        </authorList>
    </citation>
    <scope>IDENTIFICATION</scope>
    <source>
        <strain evidence="3">breed Abyssinian</strain>
    </source>
</reference>
<organism evidence="3 4">
    <name type="scientific">Felis catus</name>
    <name type="common">Cat</name>
    <name type="synonym">Felis silvestris catus</name>
    <dbReference type="NCBI Taxonomy" id="9685"/>
    <lineage>
        <taxon>Eukaryota</taxon>
        <taxon>Metazoa</taxon>
        <taxon>Chordata</taxon>
        <taxon>Craniata</taxon>
        <taxon>Vertebrata</taxon>
        <taxon>Euteleostomi</taxon>
        <taxon>Mammalia</taxon>
        <taxon>Eutheria</taxon>
        <taxon>Laurasiatheria</taxon>
        <taxon>Carnivora</taxon>
        <taxon>Feliformia</taxon>
        <taxon>Felidae</taxon>
        <taxon>Felinae</taxon>
        <taxon>Felis</taxon>
    </lineage>
</organism>
<feature type="compositionally biased region" description="Basic and acidic residues" evidence="2">
    <location>
        <begin position="643"/>
        <end position="655"/>
    </location>
</feature>
<feature type="region of interest" description="Disordered" evidence="2">
    <location>
        <begin position="539"/>
        <end position="572"/>
    </location>
</feature>
<sequence>MKGGGPWVPGSVTRSWGRAAGGREPAGLWEVWALSGVFQGRGAAGPTCPEQQCGESQDRVGAQQRSGSPATAWKTGLRGSPRRTWEPGDSVGTRGPRGNRGGRGSPGRTWEPGPRGSPGPLGCQRRPTGSLRKRGPERHAARPASPSVLSLSPPLLPEAPPRSRPIPAEIPPPLTASNRRPAATSGGRGDAPLLEAPPTPERPEGQPGAQWALGTAGAGSRSANPEAARAGKAGLGDGQGRRCQAGCWLLAAAAHATARSLHCHLGLGARARVRGRQPEAGAPGVPRRRASHIPRGPASQAPRPRPGSRRALAASMKGSRAASAPSGPPEGSPEGVNLSLTGLPPPVSWRPNSASAAKPIARSFSAVSGSEPRRKALEATGPGGSRTINNLRRSNSTTQVHQPPAGQAWTSPLRPAEDPHFLTLFEGSPGGKKRLAGLSKAPSERGATWNVLDDHPRAFDSPPDSGSPGTLSAPVGPRRRECTVPLAPNFTANNRSNKAAVGNRVTTMLHNRYTPSEKAPPPKSSNHTAPSLNNILKAATGEGESGGSGKPHKNFSSSNHVAQNNAGATPGLLRRKEVTEEEAERFIHQVNRAAVTIQRWYRQQVQRRQARAARREHLLAQKREEQRQQLGDRNVPDLQQQKEAARRKVREEKARQARRLAVQELQQQKRAQKSGDPEPGLQKEARETEKPQPAQESALRPGSTARAHRTHKANNTSAGAGFRSAGAEDPCQPASNSSPEPRQFPENKPQDAGSQDVASEDLEVVGPAKGKAQSRATLDELLATLRLLEEEPEPLPNPRAYHKDKYSWTDEVTAGCPGVGNGCRLSASAPLGDALQASGQAERPFLPDQEDDASSLTADNLERFGRLGTCASPPEDGTLLSEAKLQSIMSFLHEMEKSGQDRPASAPQGLVPDEGRLEPTSTVSSSVMRLKLEVEEKKQAVGLLQKALVQQRDLTVRRVKETEKELGRQLRQQRDHYEATIQRHLSFIDQLIEDKKALAERCEAVVAELKQGDQRRRDREAQVQEQHELEIKKLKELMSATEKVRREKWINEKTRKIKEITVRGLEPEIQKLIAKHKQELKKLKGLHEAELLQADARAAQRYGRQVEELREHLEREKEALGQQERERAQQRFEQHVEQEQRALQQQRRRLYGEVAEEKERLGQQAARQRAELEELRQQLEESSAAEGRALRAEFEKGREEQERRHQMEMKALKDQLEVERQMWEASCAKKEEAWLLTRERELREEIRRGRDEEIELVIRRLEADMTRAREESERAAESRVRRIRDKYETELSELEQSERKLQERCAELKGRLGEAEGENLRLQGLVRQKERELADAAAVNEQLVSERSGLAEVLRQEFADRLAASEEETRQARAQLEQLTREKQAELEEVHGRVKVALAKKEEAVRGLRRQHEAAVKRADQLEELLEQRRRPFPSAK</sequence>
<dbReference type="PANTHER" id="PTHR31540:SF1">
    <property type="entry name" value="CENTROSOMAL PROTEIN OF 131 KDA"/>
    <property type="match status" value="1"/>
</dbReference>
<evidence type="ECO:0000256" key="1">
    <source>
        <dbReference type="SAM" id="Coils"/>
    </source>
</evidence>
<dbReference type="GeneTree" id="ENSGT00390000001758"/>
<dbReference type="PANTHER" id="PTHR31540">
    <property type="entry name" value="CENTROSOMAL PROTEIN OF 131 KDA"/>
    <property type="match status" value="1"/>
</dbReference>
<feature type="region of interest" description="Disordered" evidence="2">
    <location>
        <begin position="624"/>
        <end position="772"/>
    </location>
</feature>
<feature type="region of interest" description="Disordered" evidence="2">
    <location>
        <begin position="1"/>
        <end position="22"/>
    </location>
</feature>
<evidence type="ECO:0000256" key="2">
    <source>
        <dbReference type="SAM" id="MobiDB-lite"/>
    </source>
</evidence>
<feature type="coiled-coil region" evidence="1">
    <location>
        <begin position="988"/>
        <end position="1044"/>
    </location>
</feature>
<keyword evidence="4" id="KW-1185">Reference proteome</keyword>
<protein>
    <recommendedName>
        <fullName evidence="5">Centrosomal protein 131</fullName>
    </recommendedName>
</protein>